<evidence type="ECO:0000313" key="3">
    <source>
        <dbReference type="Proteomes" id="UP001189429"/>
    </source>
</evidence>
<accession>A0ABN9V5T0</accession>
<dbReference type="Proteomes" id="UP001189429">
    <property type="component" value="Unassembled WGS sequence"/>
</dbReference>
<feature type="region of interest" description="Disordered" evidence="1">
    <location>
        <begin position="128"/>
        <end position="149"/>
    </location>
</feature>
<feature type="region of interest" description="Disordered" evidence="1">
    <location>
        <begin position="62"/>
        <end position="89"/>
    </location>
</feature>
<feature type="compositionally biased region" description="Acidic residues" evidence="1">
    <location>
        <begin position="140"/>
        <end position="149"/>
    </location>
</feature>
<protein>
    <submittedName>
        <fullName evidence="2">Uncharacterized protein</fullName>
    </submittedName>
</protein>
<evidence type="ECO:0000313" key="2">
    <source>
        <dbReference type="EMBL" id="CAK0868227.1"/>
    </source>
</evidence>
<gene>
    <name evidence="2" type="ORF">PCOR1329_LOCUS54966</name>
</gene>
<organism evidence="2 3">
    <name type="scientific">Prorocentrum cordatum</name>
    <dbReference type="NCBI Taxonomy" id="2364126"/>
    <lineage>
        <taxon>Eukaryota</taxon>
        <taxon>Sar</taxon>
        <taxon>Alveolata</taxon>
        <taxon>Dinophyceae</taxon>
        <taxon>Prorocentrales</taxon>
        <taxon>Prorocentraceae</taxon>
        <taxon>Prorocentrum</taxon>
    </lineage>
</organism>
<proteinExistence type="predicted"/>
<feature type="compositionally biased region" description="Polar residues" evidence="1">
    <location>
        <begin position="14"/>
        <end position="35"/>
    </location>
</feature>
<name>A0ABN9V5T0_9DINO</name>
<keyword evidence="3" id="KW-1185">Reference proteome</keyword>
<reference evidence="2" key="1">
    <citation type="submission" date="2023-10" db="EMBL/GenBank/DDBJ databases">
        <authorList>
            <person name="Chen Y."/>
            <person name="Shah S."/>
            <person name="Dougan E. K."/>
            <person name="Thang M."/>
            <person name="Chan C."/>
        </authorList>
    </citation>
    <scope>NUCLEOTIDE SEQUENCE [LARGE SCALE GENOMIC DNA]</scope>
</reference>
<dbReference type="EMBL" id="CAUYUJ010016727">
    <property type="protein sequence ID" value="CAK0868227.1"/>
    <property type="molecule type" value="Genomic_DNA"/>
</dbReference>
<feature type="region of interest" description="Disordered" evidence="1">
    <location>
        <begin position="1"/>
        <end position="41"/>
    </location>
</feature>
<sequence>MLSAAEGSPAWPTETLNQKKFWTSSASTSHQNDQPSLHADLPASETASFACAGRGNAHLAASKPLGELAPDGQRTEASDGLPEAPPPRELLSVGSVRCRQGGRCHPCDFFWKRSGSRCVNGQELRVLPRPPAHQLYPEPPPEEGGEAPR</sequence>
<comment type="caution">
    <text evidence="2">The sequence shown here is derived from an EMBL/GenBank/DDBJ whole genome shotgun (WGS) entry which is preliminary data.</text>
</comment>
<evidence type="ECO:0000256" key="1">
    <source>
        <dbReference type="SAM" id="MobiDB-lite"/>
    </source>
</evidence>